<feature type="region of interest" description="Disordered" evidence="1">
    <location>
        <begin position="1"/>
        <end position="32"/>
    </location>
</feature>
<reference evidence="3" key="1">
    <citation type="journal article" date="2018" name="Nat. Microbiol.">
        <title>Leveraging single-cell genomics to expand the fungal tree of life.</title>
        <authorList>
            <person name="Ahrendt S.R."/>
            <person name="Quandt C.A."/>
            <person name="Ciobanu D."/>
            <person name="Clum A."/>
            <person name="Salamov A."/>
            <person name="Andreopoulos B."/>
            <person name="Cheng J.F."/>
            <person name="Woyke T."/>
            <person name="Pelin A."/>
            <person name="Henrissat B."/>
            <person name="Reynolds N.K."/>
            <person name="Benny G.L."/>
            <person name="Smith M.E."/>
            <person name="James T.Y."/>
            <person name="Grigoriev I.V."/>
        </authorList>
    </citation>
    <scope>NUCLEOTIDE SEQUENCE [LARGE SCALE GENOMIC DNA]</scope>
</reference>
<feature type="compositionally biased region" description="Basic residues" evidence="1">
    <location>
        <begin position="1"/>
        <end position="16"/>
    </location>
</feature>
<dbReference type="AlphaFoldDB" id="A0A4V1IQF5"/>
<organism evidence="2 3">
    <name type="scientific">Blyttiomyces helicus</name>
    <dbReference type="NCBI Taxonomy" id="388810"/>
    <lineage>
        <taxon>Eukaryota</taxon>
        <taxon>Fungi</taxon>
        <taxon>Fungi incertae sedis</taxon>
        <taxon>Chytridiomycota</taxon>
        <taxon>Chytridiomycota incertae sedis</taxon>
        <taxon>Chytridiomycetes</taxon>
        <taxon>Chytridiomycetes incertae sedis</taxon>
        <taxon>Blyttiomyces</taxon>
    </lineage>
</organism>
<dbReference type="Proteomes" id="UP000269721">
    <property type="component" value="Unassembled WGS sequence"/>
</dbReference>
<keyword evidence="3" id="KW-1185">Reference proteome</keyword>
<dbReference type="EMBL" id="KZ998252">
    <property type="protein sequence ID" value="RKO86377.1"/>
    <property type="molecule type" value="Genomic_DNA"/>
</dbReference>
<name>A0A4V1IQF5_9FUNG</name>
<accession>A0A4V1IQF5</accession>
<sequence length="207" mass="23676">MIRTIPHRTRSRRRREQPRERPRTKSQGSKYPRVHFCPLEAAILSDSRTGKGGAEEGSGDFQSIAEVFSPESVRRRGLCSKEEEAFEQPAGVWLSTQFGPAHFEVYKFTNLGPTRLSLRSRKKHIRKRSVPENSHSEHLRGHSILPRRIKVDVVASSGIREGNAKDRSCYYRAIAEILRPERMGGGGFVLQEGEMVEQFTRGWMGWE</sequence>
<gene>
    <name evidence="2" type="ORF">BDK51DRAFT_47038</name>
</gene>
<proteinExistence type="predicted"/>
<evidence type="ECO:0000313" key="3">
    <source>
        <dbReference type="Proteomes" id="UP000269721"/>
    </source>
</evidence>
<protein>
    <submittedName>
        <fullName evidence="2">Uncharacterized protein</fullName>
    </submittedName>
</protein>
<evidence type="ECO:0000256" key="1">
    <source>
        <dbReference type="SAM" id="MobiDB-lite"/>
    </source>
</evidence>
<evidence type="ECO:0000313" key="2">
    <source>
        <dbReference type="EMBL" id="RKO86377.1"/>
    </source>
</evidence>